<keyword evidence="3" id="KW-1185">Reference proteome</keyword>
<evidence type="ECO:0000313" key="3">
    <source>
        <dbReference type="Proteomes" id="UP001243009"/>
    </source>
</evidence>
<feature type="region of interest" description="Disordered" evidence="1">
    <location>
        <begin position="130"/>
        <end position="156"/>
    </location>
</feature>
<dbReference type="EMBL" id="JAUTWS010000169">
    <property type="protein sequence ID" value="MDO9714124.1"/>
    <property type="molecule type" value="Genomic_DNA"/>
</dbReference>
<name>A0ABT9ED53_9PROT</name>
<proteinExistence type="predicted"/>
<sequence>MPRIEDVTLARLLDYIEGHLHRWLPGRDAMPGRAYAADAAGEVTSLAFPVPDDEAGRQALAAILQSEMTKRGAVLSVLAIEASLSLPGAEGRDRLDCVVLEGEQIRPVRRTEVRLLAIERQGRRIAALRRLETPAAGQPRPSSATQRPGQQAGSTH</sequence>
<reference evidence="2 3" key="1">
    <citation type="submission" date="2023-08" db="EMBL/GenBank/DDBJ databases">
        <title>The draft genome sequence of Paracraurococcus sp. LOR1-02.</title>
        <authorList>
            <person name="Kingkaew E."/>
            <person name="Tanasupawat S."/>
        </authorList>
    </citation>
    <scope>NUCLEOTIDE SEQUENCE [LARGE SCALE GENOMIC DNA]</scope>
    <source>
        <strain evidence="2 3">LOR1-02</strain>
    </source>
</reference>
<evidence type="ECO:0000256" key="1">
    <source>
        <dbReference type="SAM" id="MobiDB-lite"/>
    </source>
</evidence>
<dbReference type="RefSeq" id="WP_305108964.1">
    <property type="nucleotide sequence ID" value="NZ_JAUTWS010000169.1"/>
</dbReference>
<feature type="compositionally biased region" description="Polar residues" evidence="1">
    <location>
        <begin position="140"/>
        <end position="156"/>
    </location>
</feature>
<evidence type="ECO:0000313" key="2">
    <source>
        <dbReference type="EMBL" id="MDO9714124.1"/>
    </source>
</evidence>
<accession>A0ABT9ED53</accession>
<protein>
    <submittedName>
        <fullName evidence="2">Uncharacterized protein</fullName>
    </submittedName>
</protein>
<organism evidence="2 3">
    <name type="scientific">Paracraurococcus lichenis</name>
    <dbReference type="NCBI Taxonomy" id="3064888"/>
    <lineage>
        <taxon>Bacteria</taxon>
        <taxon>Pseudomonadati</taxon>
        <taxon>Pseudomonadota</taxon>
        <taxon>Alphaproteobacteria</taxon>
        <taxon>Acetobacterales</taxon>
        <taxon>Roseomonadaceae</taxon>
        <taxon>Paracraurococcus</taxon>
    </lineage>
</organism>
<comment type="caution">
    <text evidence="2">The sequence shown here is derived from an EMBL/GenBank/DDBJ whole genome shotgun (WGS) entry which is preliminary data.</text>
</comment>
<gene>
    <name evidence="2" type="ORF">Q7A36_37845</name>
</gene>
<dbReference type="Proteomes" id="UP001243009">
    <property type="component" value="Unassembled WGS sequence"/>
</dbReference>